<proteinExistence type="predicted"/>
<evidence type="ECO:0000313" key="1">
    <source>
        <dbReference type="EMBL" id="KKL18259.1"/>
    </source>
</evidence>
<gene>
    <name evidence="1" type="ORF">LCGC14_2477300</name>
</gene>
<dbReference type="AlphaFoldDB" id="A0A0F9B8M0"/>
<dbReference type="EMBL" id="LAZR01038937">
    <property type="protein sequence ID" value="KKL18259.1"/>
    <property type="molecule type" value="Genomic_DNA"/>
</dbReference>
<comment type="caution">
    <text evidence="1">The sequence shown here is derived from an EMBL/GenBank/DDBJ whole genome shotgun (WGS) entry which is preliminary data.</text>
</comment>
<organism evidence="1">
    <name type="scientific">marine sediment metagenome</name>
    <dbReference type="NCBI Taxonomy" id="412755"/>
    <lineage>
        <taxon>unclassified sequences</taxon>
        <taxon>metagenomes</taxon>
        <taxon>ecological metagenomes</taxon>
    </lineage>
</organism>
<name>A0A0F9B8M0_9ZZZZ</name>
<reference evidence="1" key="1">
    <citation type="journal article" date="2015" name="Nature">
        <title>Complex archaea that bridge the gap between prokaryotes and eukaryotes.</title>
        <authorList>
            <person name="Spang A."/>
            <person name="Saw J.H."/>
            <person name="Jorgensen S.L."/>
            <person name="Zaremba-Niedzwiedzka K."/>
            <person name="Martijn J."/>
            <person name="Lind A.E."/>
            <person name="van Eijk R."/>
            <person name="Schleper C."/>
            <person name="Guy L."/>
            <person name="Ettema T.J."/>
        </authorList>
    </citation>
    <scope>NUCLEOTIDE SEQUENCE</scope>
</reference>
<accession>A0A0F9B8M0</accession>
<protein>
    <submittedName>
        <fullName evidence="1">Uncharacterized protein</fullName>
    </submittedName>
</protein>
<sequence length="50" mass="6052">MSSICNLVEREYERKLYCTHCKAETRHMIFVCYDCQIITCLRCEKTRQTT</sequence>